<dbReference type="CDD" id="cd06907">
    <property type="entry name" value="M14_AGBL2-3_like"/>
    <property type="match status" value="1"/>
</dbReference>
<dbReference type="PANTHER" id="PTHR12756:SF41">
    <property type="entry name" value="CYTOSOLIC CARBOXYPEPTIDASE 2"/>
    <property type="match status" value="1"/>
</dbReference>
<evidence type="ECO:0000259" key="21">
    <source>
        <dbReference type="PROSITE" id="PS52035"/>
    </source>
</evidence>
<dbReference type="EMBL" id="JBHFQA010000009">
    <property type="protein sequence ID" value="KAL2093297.1"/>
    <property type="molecule type" value="Genomic_DNA"/>
</dbReference>
<accession>A0ABD1K2D9</accession>
<evidence type="ECO:0000313" key="23">
    <source>
        <dbReference type="Proteomes" id="UP001591681"/>
    </source>
</evidence>
<feature type="domain" description="Peptidase M14" evidence="21">
    <location>
        <begin position="338"/>
        <end position="609"/>
    </location>
</feature>
<gene>
    <name evidence="22" type="ORF">ACEWY4_010609</name>
</gene>
<keyword evidence="9" id="KW-0479">Metal-binding</keyword>
<evidence type="ECO:0000256" key="9">
    <source>
        <dbReference type="ARBA" id="ARBA00022723"/>
    </source>
</evidence>
<evidence type="ECO:0000256" key="16">
    <source>
        <dbReference type="ARBA" id="ARBA00041046"/>
    </source>
</evidence>
<dbReference type="GO" id="GO:0008237">
    <property type="term" value="F:metallopeptidase activity"/>
    <property type="evidence" value="ECO:0007669"/>
    <property type="project" value="UniProtKB-KW"/>
</dbReference>
<evidence type="ECO:0000256" key="3">
    <source>
        <dbReference type="ARBA" id="ARBA00004120"/>
    </source>
</evidence>
<evidence type="ECO:0000256" key="13">
    <source>
        <dbReference type="ARBA" id="ARBA00023212"/>
    </source>
</evidence>
<keyword evidence="8" id="KW-0645">Protease</keyword>
<dbReference type="GO" id="GO:0005814">
    <property type="term" value="C:centriole"/>
    <property type="evidence" value="ECO:0007669"/>
    <property type="project" value="UniProtKB-SubCell"/>
</dbReference>
<keyword evidence="10" id="KW-0378">Hydrolase</keyword>
<evidence type="ECO:0000256" key="8">
    <source>
        <dbReference type="ARBA" id="ARBA00022670"/>
    </source>
</evidence>
<evidence type="ECO:0000256" key="10">
    <source>
        <dbReference type="ARBA" id="ARBA00022801"/>
    </source>
</evidence>
<keyword evidence="11" id="KW-0862">Zinc</keyword>
<comment type="subcellular location">
    <subcellularLocation>
        <location evidence="3">Cytoplasm</location>
        <location evidence="3">Cytoskeleton</location>
        <location evidence="3">Cilium basal body</location>
    </subcellularLocation>
    <subcellularLocation>
        <location evidence="2">Cytoplasm</location>
        <location evidence="2">Cytoskeleton</location>
        <location evidence="2">Microtubule organizing center</location>
        <location evidence="2">Centrosome</location>
        <location evidence="2">Centriole</location>
    </subcellularLocation>
    <subcellularLocation>
        <location evidence="4">Cytoplasm</location>
        <location evidence="4">Cytosol</location>
    </subcellularLocation>
</comment>
<organism evidence="22 23">
    <name type="scientific">Coilia grayii</name>
    <name type="common">Gray's grenadier anchovy</name>
    <dbReference type="NCBI Taxonomy" id="363190"/>
    <lineage>
        <taxon>Eukaryota</taxon>
        <taxon>Metazoa</taxon>
        <taxon>Chordata</taxon>
        <taxon>Craniata</taxon>
        <taxon>Vertebrata</taxon>
        <taxon>Euteleostomi</taxon>
        <taxon>Actinopterygii</taxon>
        <taxon>Neopterygii</taxon>
        <taxon>Teleostei</taxon>
        <taxon>Clupei</taxon>
        <taxon>Clupeiformes</taxon>
        <taxon>Clupeoidei</taxon>
        <taxon>Engraulidae</taxon>
        <taxon>Coilinae</taxon>
        <taxon>Coilia</taxon>
    </lineage>
</organism>
<comment type="cofactor">
    <cofactor evidence="1">
        <name>Zn(2+)</name>
        <dbReference type="ChEBI" id="CHEBI:29105"/>
    </cofactor>
</comment>
<feature type="region of interest" description="Disordered" evidence="20">
    <location>
        <begin position="54"/>
        <end position="80"/>
    </location>
</feature>
<evidence type="ECO:0000256" key="12">
    <source>
        <dbReference type="ARBA" id="ARBA00023049"/>
    </source>
</evidence>
<proteinExistence type="inferred from homology"/>
<evidence type="ECO:0000313" key="22">
    <source>
        <dbReference type="EMBL" id="KAL2093297.1"/>
    </source>
</evidence>
<dbReference type="InterPro" id="IPR000834">
    <property type="entry name" value="Peptidase_M14"/>
</dbReference>
<evidence type="ECO:0000256" key="17">
    <source>
        <dbReference type="ARBA" id="ARBA00043071"/>
    </source>
</evidence>
<evidence type="ECO:0000256" key="20">
    <source>
        <dbReference type="SAM" id="MobiDB-lite"/>
    </source>
</evidence>
<dbReference type="PANTHER" id="PTHR12756">
    <property type="entry name" value="CYTOSOLIC CARBOXYPEPTIDASE"/>
    <property type="match status" value="1"/>
</dbReference>
<protein>
    <recommendedName>
        <fullName evidence="16">Cytosolic carboxypeptidase 2</fullName>
    </recommendedName>
    <alternativeName>
        <fullName evidence="18">ATP/GTP-binding protein-like 2</fullName>
    </alternativeName>
    <alternativeName>
        <fullName evidence="17">Protein deglutamylase CCP2</fullName>
    </alternativeName>
</protein>
<keyword evidence="12" id="KW-0482">Metalloprotease</keyword>
<feature type="active site" description="Proton donor/acceptor" evidence="19">
    <location>
        <position position="573"/>
    </location>
</feature>
<evidence type="ECO:0000256" key="1">
    <source>
        <dbReference type="ARBA" id="ARBA00001947"/>
    </source>
</evidence>
<reference evidence="22 23" key="1">
    <citation type="submission" date="2024-09" db="EMBL/GenBank/DDBJ databases">
        <title>A chromosome-level genome assembly of Gray's grenadier anchovy, Coilia grayii.</title>
        <authorList>
            <person name="Fu Z."/>
        </authorList>
    </citation>
    <scope>NUCLEOTIDE SEQUENCE [LARGE SCALE GENOMIC DNA]</scope>
    <source>
        <strain evidence="22">G4</strain>
        <tissue evidence="22">Muscle</tissue>
    </source>
</reference>
<dbReference type="Gene3D" id="3.40.630.10">
    <property type="entry name" value="Zn peptidases"/>
    <property type="match status" value="1"/>
</dbReference>
<keyword evidence="6" id="KW-0963">Cytoplasm</keyword>
<dbReference type="Pfam" id="PF00246">
    <property type="entry name" value="Peptidase_M14"/>
    <property type="match status" value="1"/>
</dbReference>
<evidence type="ECO:0000256" key="14">
    <source>
        <dbReference type="ARBA" id="ARBA00023273"/>
    </source>
</evidence>
<name>A0ABD1K2D9_9TELE</name>
<dbReference type="PROSITE" id="PS52035">
    <property type="entry name" value="PEPTIDASE_M14"/>
    <property type="match status" value="1"/>
</dbReference>
<dbReference type="InterPro" id="IPR050821">
    <property type="entry name" value="Cytosolic_carboxypeptidase"/>
</dbReference>
<comment type="similarity">
    <text evidence="5 19">Belongs to the peptidase M14 family.</text>
</comment>
<evidence type="ECO:0000256" key="4">
    <source>
        <dbReference type="ARBA" id="ARBA00004514"/>
    </source>
</evidence>
<dbReference type="FunFam" id="3.40.630.10:FF:000011">
    <property type="entry name" value="cytosolic carboxypeptidase 2 isoform X1"/>
    <property type="match status" value="1"/>
</dbReference>
<keyword evidence="14" id="KW-0966">Cell projection</keyword>
<feature type="region of interest" description="Disordered" evidence="20">
    <location>
        <begin position="653"/>
        <end position="710"/>
    </location>
</feature>
<evidence type="ECO:0000256" key="11">
    <source>
        <dbReference type="ARBA" id="ARBA00022833"/>
    </source>
</evidence>
<dbReference type="Proteomes" id="UP001591681">
    <property type="component" value="Unassembled WGS sequence"/>
</dbReference>
<keyword evidence="23" id="KW-1185">Reference proteome</keyword>
<evidence type="ECO:0000256" key="2">
    <source>
        <dbReference type="ARBA" id="ARBA00004114"/>
    </source>
</evidence>
<dbReference type="AlphaFoldDB" id="A0ABD1K2D9"/>
<keyword evidence="13" id="KW-0206">Cytoskeleton</keyword>
<evidence type="ECO:0000256" key="7">
    <source>
        <dbReference type="ARBA" id="ARBA00022645"/>
    </source>
</evidence>
<dbReference type="GO" id="GO:0006508">
    <property type="term" value="P:proteolysis"/>
    <property type="evidence" value="ECO:0007669"/>
    <property type="project" value="UniProtKB-KW"/>
</dbReference>
<evidence type="ECO:0000256" key="18">
    <source>
        <dbReference type="ARBA" id="ARBA00043107"/>
    </source>
</evidence>
<sequence length="936" mass="104835">MSLTKLLFPIQTSDDAYENFILGHLRHYGLFADRVSSSPTSAQCVGRWAVNQDFQSDTHSPDSPDDNTVDEEQDDEKPYPLLLSKPLRTKQLLLDFDRGRPIPRLSEPRNLFAIPCLSSPFQGVRWPAECEVTVGDIQHIEWDPPEAEPFYQCTGHEKTPMPVGDERGNVVYFINPATKTPYFTCSRVGGNRGPLKNGPCPSGQETSLSFESRFESGNLQKAVQVGVHDYELTLRHDLYTTKHTQWFYFRVQNMKAGTTYRFTIINLLKSSSLYCSGMRPLLYSEHAASEQGRGWTRTGANIKYYRNNLEQDGKPLYSLTWTLEFPRDGDTCYLAHCYPYTYSELQRYLCGVMARSNVLAYCKLRVLCRSIAGNPVYVLTITAPGDGSDESHVKPAVVVTARVHPGETNSSWVMHGFLDFILSDSPDACLLREMFVFKVIPMLNPDGVVVGNYRCSLAGRDLNRNYRTLLQESFPCVWHTRNMVKRLLSERDVILYCDLHGHSRKNNVFMYGCDSQSNASVHLQERVFPLMMSKNAQDKFSFRSCKFRVQKSKEGTGRIVMWRLGIRNSYTMESTFGGSTLGNRTGTHFTTRDLKSIGFHLCDTLLDYCDPDATKAQQCLAELSALLKLEIRKRLGLLDLDSDGSLATVSVSDIESSTGGSNSSESDGPPVHLLNTIQQNQTHPQKKHLRSRKERDRLHQNFGRKTISRSARKSTETMALIVMFSEGQNVVIICGSQGRAQAYVHPCAFCAHHDLRLGCAAQRSGDAGISRPSPQSYLDAVTAYGICTAGPNHYGAGNSAPRAPHRPISVAAVTQSAPRGKQALPIHLTSLTLCPRYKTCRAEMFFFFCSCLRVVSDSMPNSWVGTCNSVCFCVVRSPHQTVPCSTHRAPAKVSIKCFLPESVPAAICPSSQKGTLQRQHENGTIGKIYWMYYSYS</sequence>
<dbReference type="SUPFAM" id="SSF53187">
    <property type="entry name" value="Zn-dependent exopeptidases"/>
    <property type="match status" value="1"/>
</dbReference>
<evidence type="ECO:0000256" key="15">
    <source>
        <dbReference type="ARBA" id="ARBA00029302"/>
    </source>
</evidence>
<dbReference type="GO" id="GO:0005829">
    <property type="term" value="C:cytosol"/>
    <property type="evidence" value="ECO:0007669"/>
    <property type="project" value="UniProtKB-SubCell"/>
</dbReference>
<dbReference type="InterPro" id="IPR040626">
    <property type="entry name" value="Pepdidase_M14_N"/>
</dbReference>
<dbReference type="GO" id="GO:0004180">
    <property type="term" value="F:carboxypeptidase activity"/>
    <property type="evidence" value="ECO:0007669"/>
    <property type="project" value="UniProtKB-KW"/>
</dbReference>
<comment type="caution">
    <text evidence="22">The sequence shown here is derived from an EMBL/GenBank/DDBJ whole genome shotgun (WGS) entry which is preliminary data.</text>
</comment>
<evidence type="ECO:0000256" key="6">
    <source>
        <dbReference type="ARBA" id="ARBA00022490"/>
    </source>
</evidence>
<dbReference type="Gene3D" id="2.60.40.3120">
    <property type="match status" value="1"/>
</dbReference>
<feature type="compositionally biased region" description="Acidic residues" evidence="20">
    <location>
        <begin position="63"/>
        <end position="75"/>
    </location>
</feature>
<evidence type="ECO:0000256" key="5">
    <source>
        <dbReference type="ARBA" id="ARBA00005988"/>
    </source>
</evidence>
<feature type="compositionally biased region" description="Low complexity" evidence="20">
    <location>
        <begin position="653"/>
        <end position="668"/>
    </location>
</feature>
<dbReference type="Pfam" id="PF18027">
    <property type="entry name" value="Pepdidase_M14_N"/>
    <property type="match status" value="1"/>
</dbReference>
<keyword evidence="7" id="KW-0121">Carboxypeptidase</keyword>
<evidence type="ECO:0000256" key="19">
    <source>
        <dbReference type="PROSITE-ProRule" id="PRU01379"/>
    </source>
</evidence>
<comment type="catalytic activity">
    <reaction evidence="15">
        <text>(L-glutamyl)(n+1)-gamma-L-glutamyl-L-glutamyl-[protein] + H2O = (L-glutamyl)(n)-gamma-L-glutamyl-L-glutamyl-[protein] + L-glutamate</text>
        <dbReference type="Rhea" id="RHEA:60004"/>
        <dbReference type="Rhea" id="RHEA-COMP:15519"/>
        <dbReference type="Rhea" id="RHEA-COMP:15675"/>
        <dbReference type="ChEBI" id="CHEBI:15377"/>
        <dbReference type="ChEBI" id="CHEBI:29985"/>
        <dbReference type="ChEBI" id="CHEBI:143623"/>
    </reaction>
    <physiologicalReaction direction="left-to-right" evidence="15">
        <dbReference type="Rhea" id="RHEA:60005"/>
    </physiologicalReaction>
</comment>
<dbReference type="GO" id="GO:0046872">
    <property type="term" value="F:metal ion binding"/>
    <property type="evidence" value="ECO:0007669"/>
    <property type="project" value="UniProtKB-KW"/>
</dbReference>